<evidence type="ECO:0000313" key="1">
    <source>
        <dbReference type="EMBL" id="KAG0729943.1"/>
    </source>
</evidence>
<dbReference type="OrthoDB" id="6611988at2759"/>
<protein>
    <submittedName>
        <fullName evidence="1">Uncharacterized protein</fullName>
    </submittedName>
</protein>
<evidence type="ECO:0000313" key="2">
    <source>
        <dbReference type="Proteomes" id="UP000770661"/>
    </source>
</evidence>
<comment type="caution">
    <text evidence="1">The sequence shown here is derived from an EMBL/GenBank/DDBJ whole genome shotgun (WGS) entry which is preliminary data.</text>
</comment>
<dbReference type="AlphaFoldDB" id="A0A8J4YML6"/>
<dbReference type="EMBL" id="JACEEZ010000649">
    <property type="protein sequence ID" value="KAG0729943.1"/>
    <property type="molecule type" value="Genomic_DNA"/>
</dbReference>
<reference evidence="1" key="1">
    <citation type="submission" date="2020-07" db="EMBL/GenBank/DDBJ databases">
        <title>The High-quality genome of the commercially important snow crab, Chionoecetes opilio.</title>
        <authorList>
            <person name="Jeong J.-H."/>
            <person name="Ryu S."/>
        </authorList>
    </citation>
    <scope>NUCLEOTIDE SEQUENCE</scope>
    <source>
        <strain evidence="1">MADBK_172401_WGS</strain>
        <tissue evidence="1">Digestive gland</tissue>
    </source>
</reference>
<keyword evidence="2" id="KW-1185">Reference proteome</keyword>
<name>A0A8J4YML6_CHIOP</name>
<organism evidence="1 2">
    <name type="scientific">Chionoecetes opilio</name>
    <name type="common">Atlantic snow crab</name>
    <name type="synonym">Cancer opilio</name>
    <dbReference type="NCBI Taxonomy" id="41210"/>
    <lineage>
        <taxon>Eukaryota</taxon>
        <taxon>Metazoa</taxon>
        <taxon>Ecdysozoa</taxon>
        <taxon>Arthropoda</taxon>
        <taxon>Crustacea</taxon>
        <taxon>Multicrustacea</taxon>
        <taxon>Malacostraca</taxon>
        <taxon>Eumalacostraca</taxon>
        <taxon>Eucarida</taxon>
        <taxon>Decapoda</taxon>
        <taxon>Pleocyemata</taxon>
        <taxon>Brachyura</taxon>
        <taxon>Eubrachyura</taxon>
        <taxon>Majoidea</taxon>
        <taxon>Majidae</taxon>
        <taxon>Chionoecetes</taxon>
    </lineage>
</organism>
<accession>A0A8J4YML6</accession>
<proteinExistence type="predicted"/>
<gene>
    <name evidence="1" type="ORF">GWK47_029305</name>
</gene>
<dbReference type="Proteomes" id="UP000770661">
    <property type="component" value="Unassembled WGS sequence"/>
</dbReference>
<sequence length="212" mass="24598">MAHLVEQVVDSYNDIFINQRGDQTTVNDLTRQREAHQRLAKQAQDFMRAMLSDDNSETRAICIDQQQTLPTLKITANVAYFKQEMWTYNLCIHNVTQAKRVSCEVASCIKHWVDEESSKNDFSELVVVSNNCAGLNKNINLVLYYCRELHVRRLGTIDHVYLLSDEKLSDLRSLFPLMSANKRVFYEGLHAGRVEENFFSSDEYDELLDYSN</sequence>